<evidence type="ECO:0000313" key="9">
    <source>
        <dbReference type="EMBL" id="KAL3790275.1"/>
    </source>
</evidence>
<feature type="compositionally biased region" description="Low complexity" evidence="7">
    <location>
        <begin position="328"/>
        <end position="337"/>
    </location>
</feature>
<comment type="subcellular location">
    <subcellularLocation>
        <location evidence="1">Golgi apparatus</location>
        <location evidence="1">trans-Golgi network</location>
    </subcellularLocation>
</comment>
<feature type="compositionally biased region" description="Basic residues" evidence="7">
    <location>
        <begin position="519"/>
        <end position="529"/>
    </location>
</feature>
<dbReference type="GO" id="GO:0015031">
    <property type="term" value="P:protein transport"/>
    <property type="evidence" value="ECO:0007669"/>
    <property type="project" value="UniProtKB-KW"/>
</dbReference>
<feature type="region of interest" description="Disordered" evidence="7">
    <location>
        <begin position="485"/>
        <end position="529"/>
    </location>
</feature>
<feature type="region of interest" description="Disordered" evidence="7">
    <location>
        <begin position="156"/>
        <end position="221"/>
    </location>
</feature>
<evidence type="ECO:0000259" key="8">
    <source>
        <dbReference type="Pfam" id="PF07928"/>
    </source>
</evidence>
<dbReference type="PANTHER" id="PTHR12965:SF0">
    <property type="entry name" value="VACUOLAR PROTEIN SORTING-ASSOCIATED PROTEIN 54"/>
    <property type="match status" value="1"/>
</dbReference>
<accession>A0ABD3PVK8</accession>
<dbReference type="PANTHER" id="PTHR12965">
    <property type="entry name" value="VACUOLAR PROTEIN SORTING 54"/>
    <property type="match status" value="1"/>
</dbReference>
<organism evidence="9 10">
    <name type="scientific">Stephanodiscus triporus</name>
    <dbReference type="NCBI Taxonomy" id="2934178"/>
    <lineage>
        <taxon>Eukaryota</taxon>
        <taxon>Sar</taxon>
        <taxon>Stramenopiles</taxon>
        <taxon>Ochrophyta</taxon>
        <taxon>Bacillariophyta</taxon>
        <taxon>Coscinodiscophyceae</taxon>
        <taxon>Thalassiosirophycidae</taxon>
        <taxon>Stephanodiscales</taxon>
        <taxon>Stephanodiscaceae</taxon>
        <taxon>Stephanodiscus</taxon>
    </lineage>
</organism>
<dbReference type="InterPro" id="IPR039745">
    <property type="entry name" value="Vps54"/>
</dbReference>
<evidence type="ECO:0000256" key="2">
    <source>
        <dbReference type="ARBA" id="ARBA00009150"/>
    </source>
</evidence>
<evidence type="ECO:0000256" key="6">
    <source>
        <dbReference type="ARBA" id="ARBA00023054"/>
    </source>
</evidence>
<proteinExistence type="inferred from homology"/>
<dbReference type="Proteomes" id="UP001530315">
    <property type="component" value="Unassembled WGS sequence"/>
</dbReference>
<protein>
    <recommendedName>
        <fullName evidence="8">Vacuolar protein sorting-associated protein 54 C-terminal domain-containing protein</fullName>
    </recommendedName>
</protein>
<keyword evidence="5" id="KW-0333">Golgi apparatus</keyword>
<dbReference type="GO" id="GO:0005794">
    <property type="term" value="C:Golgi apparatus"/>
    <property type="evidence" value="ECO:0007669"/>
    <property type="project" value="UniProtKB-SubCell"/>
</dbReference>
<gene>
    <name evidence="9" type="ORF">ACHAW5_011073</name>
</gene>
<feature type="compositionally biased region" description="Polar residues" evidence="7">
    <location>
        <begin position="204"/>
        <end position="219"/>
    </location>
</feature>
<comment type="caution">
    <text evidence="9">The sequence shown here is derived from an EMBL/GenBank/DDBJ whole genome shotgun (WGS) entry which is preliminary data.</text>
</comment>
<feature type="compositionally biased region" description="Basic and acidic residues" evidence="7">
    <location>
        <begin position="162"/>
        <end position="179"/>
    </location>
</feature>
<evidence type="ECO:0000256" key="1">
    <source>
        <dbReference type="ARBA" id="ARBA00004601"/>
    </source>
</evidence>
<dbReference type="InterPro" id="IPR012501">
    <property type="entry name" value="Vps54_C"/>
</dbReference>
<evidence type="ECO:0000256" key="7">
    <source>
        <dbReference type="SAM" id="MobiDB-lite"/>
    </source>
</evidence>
<dbReference type="Pfam" id="PF07928">
    <property type="entry name" value="Vps54"/>
    <property type="match status" value="1"/>
</dbReference>
<keyword evidence="10" id="KW-1185">Reference proteome</keyword>
<evidence type="ECO:0000313" key="10">
    <source>
        <dbReference type="Proteomes" id="UP001530315"/>
    </source>
</evidence>
<dbReference type="Gene3D" id="6.10.250.860">
    <property type="match status" value="1"/>
</dbReference>
<feature type="region of interest" description="Disordered" evidence="7">
    <location>
        <begin position="1177"/>
        <end position="1199"/>
    </location>
</feature>
<name>A0ABD3PVK8_9STRA</name>
<keyword evidence="6" id="KW-0175">Coiled coil</keyword>
<feature type="region of interest" description="Disordered" evidence="7">
    <location>
        <begin position="328"/>
        <end position="351"/>
    </location>
</feature>
<dbReference type="EMBL" id="JALLAZ020000650">
    <property type="protein sequence ID" value="KAL3790275.1"/>
    <property type="molecule type" value="Genomic_DNA"/>
</dbReference>
<feature type="domain" description="Vacuolar protein sorting-associated protein 54 C-terminal" evidence="8">
    <location>
        <begin position="893"/>
        <end position="1021"/>
    </location>
</feature>
<keyword evidence="3" id="KW-0813">Transport</keyword>
<feature type="region of interest" description="Disordered" evidence="7">
    <location>
        <begin position="1212"/>
        <end position="1281"/>
    </location>
</feature>
<reference evidence="9 10" key="1">
    <citation type="submission" date="2024-10" db="EMBL/GenBank/DDBJ databases">
        <title>Updated reference genomes for cyclostephanoid diatoms.</title>
        <authorList>
            <person name="Roberts W.R."/>
            <person name="Alverson A.J."/>
        </authorList>
    </citation>
    <scope>NUCLEOTIDE SEQUENCE [LARGE SCALE GENOMIC DNA]</scope>
    <source>
        <strain evidence="9 10">AJA276-08</strain>
    </source>
</reference>
<sequence>MAAMSDWAISQVNASSVAVASGLDEFTGWFDHYSRKYLGTVPGIDGAVANPMSMILGGVVGGGASSRGEDDFDVGHDYGGGGINEGGGRMSDSSMMMLLEYEPEFGPEDVPSTQLEPEALPRELTTLDLASVQHHLQGCGAYSMRFEDRGGGFAAMRARGRSRAEETTRTTKEKEERTDGGGGATRRAGGVARHEEGGGEYVSENEQSPSSSYDINNDNVDSDRSSMMMAAVTQSVPEIFFSPYFDLTDPACFENLLVIGDAEVAQIREKEAELHALADRKVREAERVAALDAQNANVVPRVPSRKGGVASTFPLSSKAAEYSDAISAAKASSTPSKTDADATAVPSRDDGNVITLRKPETFTSHLDAVELVLLDQVRSKSERFFRETNRFSELQQLVTSSVDEVRELRNDLQSIRERCVSNVEIVPVMDDSRRDLRTISAVLEAVEDVSNCKASIASLMGAGDYLGAVEAIRLARSLLADSAPGGGFDDDSDNNNDEEKTSAIGDGVETSPPLSSSSPRRRQPQQRHHLSLGKLKAFSKVGEQLNEYEKLVVQNLTNKLVDTFLSWGSADAGNVDYRATPRIMLTSDERANIRGVVQSLRVCGQLSSAGAVYQGKLCELISVTVKAIVTECVADAAKNSGGRGVAEGTGSSSSAPSAKGTMAGVAFMSMDQFFDCINMLFEQVLGLLWGAFAVNKFCIDEGFILDNNEQNSSLATPCGNAGRASSADAATASGEKSSQQHTLSATAVALATAADLSEKSVSELLRLRREAHSLVSFDGMRQLWDSSLAFTHQLEKCSGRKAYGLRSTLLAQAKSFVERKHEANMSAMVAALDSERWVQCNVSAERQAALTRLCSGRAAFSSRKTSTESVASPGPIPVSGREKMTDAEVEGVRYKVVWSCLLLLEMVMDDVACAAHFQTLATNVVGKVAELLRLFNTRSTHLVLGAGAIHSAARLKSINAKHLAIVTQCIALVLAILPHIRAALMAQLPAKQHALLFELDKIKSDYHEHCEKILNKLVSIIGGIVEHSLAPRIANTDFEERAREVSSSSDNDPNAPVECCPFLDNVVTNTKKMHQVLLLMLPTELLRDVFSRIFAYLDHKVPSLFKAAANSGQSFSMPSTDDGKLQMIKEIEYMAKTLNSLLGVEPWNFTATKVLEQELDVSRAAQFSTPIQGVAYDETLNAPEGHAEKDPIGDMADTSKTQDDEAMIDGAANTSKTQDDASEQTLGAPKEYETPVTAVEGSTIKEDIDIEIEGPTIDKVTLSQGDCRDGESVDAPTSKVI</sequence>
<feature type="region of interest" description="Disordered" evidence="7">
    <location>
        <begin position="639"/>
        <end position="658"/>
    </location>
</feature>
<evidence type="ECO:0000256" key="4">
    <source>
        <dbReference type="ARBA" id="ARBA00022927"/>
    </source>
</evidence>
<evidence type="ECO:0000256" key="5">
    <source>
        <dbReference type="ARBA" id="ARBA00023034"/>
    </source>
</evidence>
<keyword evidence="4" id="KW-0653">Protein transport</keyword>
<comment type="similarity">
    <text evidence="2">Belongs to the VPS54 family.</text>
</comment>
<evidence type="ECO:0000256" key="3">
    <source>
        <dbReference type="ARBA" id="ARBA00022448"/>
    </source>
</evidence>